<organism evidence="1 2">
    <name type="scientific">Aerophobetes bacterium</name>
    <dbReference type="NCBI Taxonomy" id="2030807"/>
    <lineage>
        <taxon>Bacteria</taxon>
        <taxon>Candidatus Aerophobota</taxon>
    </lineage>
</organism>
<comment type="caution">
    <text evidence="1">The sequence shown here is derived from an EMBL/GenBank/DDBJ whole genome shotgun (WGS) entry which is preliminary data.</text>
</comment>
<reference evidence="1 2" key="1">
    <citation type="submission" date="2018-06" db="EMBL/GenBank/DDBJ databases">
        <title>Extensive metabolic versatility and redundancy in microbially diverse, dynamic hydrothermal sediments.</title>
        <authorList>
            <person name="Dombrowski N."/>
            <person name="Teske A."/>
            <person name="Baker B.J."/>
        </authorList>
    </citation>
    <scope>NUCLEOTIDE SEQUENCE [LARGE SCALE GENOMIC DNA]</scope>
    <source>
        <strain evidence="1">B47_G16</strain>
    </source>
</reference>
<dbReference type="EMBL" id="QMPZ01000212">
    <property type="protein sequence ID" value="RLE06918.1"/>
    <property type="molecule type" value="Genomic_DNA"/>
</dbReference>
<evidence type="ECO:0000313" key="2">
    <source>
        <dbReference type="Proteomes" id="UP000279422"/>
    </source>
</evidence>
<dbReference type="AlphaFoldDB" id="A0A497E361"/>
<accession>A0A497E361</accession>
<feature type="non-terminal residue" evidence="1">
    <location>
        <position position="1"/>
    </location>
</feature>
<proteinExistence type="predicted"/>
<name>A0A497E361_UNCAE</name>
<protein>
    <submittedName>
        <fullName evidence="1">ABC transporter substrate-binding protein</fullName>
    </submittedName>
</protein>
<sequence>EERGLCWERVTANLTQVCIWQMDTSSAWVSWPAGVVNFHGAYQYWQWYITGGKAGIKPTGDMARLFELWDKLQVTTDEKERECIAREMTDLHAKNIWIIGTVGEAIQPVVVKNDFRNVPEELISTNSAQTPGNAQTAQFFIKQK</sequence>
<evidence type="ECO:0000313" key="1">
    <source>
        <dbReference type="EMBL" id="RLE06918.1"/>
    </source>
</evidence>
<dbReference type="Proteomes" id="UP000279422">
    <property type="component" value="Unassembled WGS sequence"/>
</dbReference>
<gene>
    <name evidence="1" type="ORF">DRJ00_08975</name>
</gene>